<dbReference type="NCBIfam" id="TIGR01662">
    <property type="entry name" value="HAD-SF-IIIA"/>
    <property type="match status" value="1"/>
</dbReference>
<dbReference type="PANTHER" id="PTHR12083">
    <property type="entry name" value="BIFUNCTIONAL POLYNUCLEOTIDE PHOSPHATASE/KINASE"/>
    <property type="match status" value="1"/>
</dbReference>
<gene>
    <name evidence="2" type="primary">pnk1</name>
    <name evidence="2" type="ORF">CcaverHIS019_0102850</name>
</gene>
<dbReference type="RefSeq" id="XP_060452833.1">
    <property type="nucleotide sequence ID" value="XM_060598622.1"/>
</dbReference>
<keyword evidence="3" id="KW-1185">Reference proteome</keyword>
<feature type="region of interest" description="Disordered" evidence="1">
    <location>
        <begin position="54"/>
        <end position="74"/>
    </location>
</feature>
<organism evidence="2 3">
    <name type="scientific">Cutaneotrichosporon cavernicola</name>
    <dbReference type="NCBI Taxonomy" id="279322"/>
    <lineage>
        <taxon>Eukaryota</taxon>
        <taxon>Fungi</taxon>
        <taxon>Dikarya</taxon>
        <taxon>Basidiomycota</taxon>
        <taxon>Agaricomycotina</taxon>
        <taxon>Tremellomycetes</taxon>
        <taxon>Trichosporonales</taxon>
        <taxon>Trichosporonaceae</taxon>
        <taxon>Cutaneotrichosporon</taxon>
    </lineage>
</organism>
<name>A0AA48I199_9TREE</name>
<dbReference type="AlphaFoldDB" id="A0AA48I199"/>
<dbReference type="InterPro" id="IPR013954">
    <property type="entry name" value="PNK3P"/>
</dbReference>
<dbReference type="InterPro" id="IPR036412">
    <property type="entry name" value="HAD-like_sf"/>
</dbReference>
<proteinExistence type="predicted"/>
<sequence>MNNHTTSLINKRILERVINLFTMPGLPGAGVFCRDGPPSLLHFYNRDVFADDDAAASLPSPPPESASEPSPTPRRRNRVALSLYDLDGTLIRPKSGYKFPRSADDWMWWHRDVPKRLRADVAAGRHVIVLSNQNLNGRVLRDWKEKIRMIAHEIDDVPIRVFAALDRDKYRKPNIGMLEYVLRMYAERGWDVDLRKTFFVGDAAGRAGDHCSDDRNMAHNANLTFRTPEFHFNQPFPLPKAPDEVAAVG</sequence>
<evidence type="ECO:0008006" key="4">
    <source>
        <dbReference type="Google" id="ProtNLM"/>
    </source>
</evidence>
<dbReference type="Proteomes" id="UP001233271">
    <property type="component" value="Chromosome 1"/>
</dbReference>
<protein>
    <recommendedName>
        <fullName evidence="4">PNK3P-domain-containing protein</fullName>
    </recommendedName>
</protein>
<dbReference type="Pfam" id="PF08645">
    <property type="entry name" value="PNK3P"/>
    <property type="match status" value="1"/>
</dbReference>
<evidence type="ECO:0000313" key="2">
    <source>
        <dbReference type="EMBL" id="BEI87567.1"/>
    </source>
</evidence>
<dbReference type="GO" id="GO:0006281">
    <property type="term" value="P:DNA repair"/>
    <property type="evidence" value="ECO:0007669"/>
    <property type="project" value="TreeGrafter"/>
</dbReference>
<dbReference type="SUPFAM" id="SSF56784">
    <property type="entry name" value="HAD-like"/>
    <property type="match status" value="1"/>
</dbReference>
<evidence type="ECO:0000256" key="1">
    <source>
        <dbReference type="SAM" id="MobiDB-lite"/>
    </source>
</evidence>
<dbReference type="GeneID" id="85491438"/>
<accession>A0AA48I199</accession>
<dbReference type="GO" id="GO:0046403">
    <property type="term" value="F:polynucleotide 3'-phosphatase activity"/>
    <property type="evidence" value="ECO:0007669"/>
    <property type="project" value="TreeGrafter"/>
</dbReference>
<dbReference type="NCBIfam" id="TIGR01664">
    <property type="entry name" value="DNA-3'-Pase"/>
    <property type="match status" value="1"/>
</dbReference>
<reference evidence="2" key="1">
    <citation type="journal article" date="2023" name="BMC Genomics">
        <title>Chromosome-level genome assemblies of Cutaneotrichosporon spp. (Trichosporonales, Basidiomycota) reveal imbalanced evolution between nucleotide sequences and chromosome synteny.</title>
        <authorList>
            <person name="Kobayashi Y."/>
            <person name="Kayamori A."/>
            <person name="Aoki K."/>
            <person name="Shiwa Y."/>
            <person name="Matsutani M."/>
            <person name="Fujita N."/>
            <person name="Sugita T."/>
            <person name="Iwasaki W."/>
            <person name="Tanaka N."/>
            <person name="Takashima M."/>
        </authorList>
    </citation>
    <scope>NUCLEOTIDE SEQUENCE</scope>
    <source>
        <strain evidence="2">HIS019</strain>
    </source>
</reference>
<dbReference type="InterPro" id="IPR006551">
    <property type="entry name" value="Polynucleotide_phosphatase"/>
</dbReference>
<dbReference type="InterPro" id="IPR006549">
    <property type="entry name" value="HAD-SF_hydro_IIIA"/>
</dbReference>
<dbReference type="Gene3D" id="3.40.50.1000">
    <property type="entry name" value="HAD superfamily/HAD-like"/>
    <property type="match status" value="1"/>
</dbReference>
<dbReference type="GO" id="GO:0046404">
    <property type="term" value="F:ATP-dependent polydeoxyribonucleotide 5'-hydroxyl-kinase activity"/>
    <property type="evidence" value="ECO:0007669"/>
    <property type="project" value="TreeGrafter"/>
</dbReference>
<dbReference type="PANTHER" id="PTHR12083:SF9">
    <property type="entry name" value="BIFUNCTIONAL POLYNUCLEOTIDE PHOSPHATASE_KINASE"/>
    <property type="match status" value="1"/>
</dbReference>
<dbReference type="EMBL" id="AP028212">
    <property type="protein sequence ID" value="BEI87567.1"/>
    <property type="molecule type" value="Genomic_DNA"/>
</dbReference>
<evidence type="ECO:0000313" key="3">
    <source>
        <dbReference type="Proteomes" id="UP001233271"/>
    </source>
</evidence>
<dbReference type="GO" id="GO:0003690">
    <property type="term" value="F:double-stranded DNA binding"/>
    <property type="evidence" value="ECO:0007669"/>
    <property type="project" value="TreeGrafter"/>
</dbReference>
<dbReference type="KEGG" id="ccac:CcaHIS019_0102850"/>
<dbReference type="InterPro" id="IPR023214">
    <property type="entry name" value="HAD_sf"/>
</dbReference>